<evidence type="ECO:0000313" key="5">
    <source>
        <dbReference type="EMBL" id="GGM11185.1"/>
    </source>
</evidence>
<dbReference type="Proteomes" id="UP000642070">
    <property type="component" value="Unassembled WGS sequence"/>
</dbReference>
<feature type="chain" id="PRO_5037894653" evidence="3">
    <location>
        <begin position="29"/>
        <end position="402"/>
    </location>
</feature>
<feature type="signal peptide" evidence="3">
    <location>
        <begin position="1"/>
        <end position="28"/>
    </location>
</feature>
<sequence length="402" mass="42404">MSHLNRRQALRLFAAAGAAGLTAPILSACSSGSGSTANNPALPGGPPVKIGMIVPLTGMYKDFGNDMDNGFNLYLQLHDNKLGNRDVQLIKVDEGETAESGKAAAEKLIKESNVLALTGVVNPLTMLAVRDTIETAQKPLIGSNASPASLQGVKYIWRTSFVATEPGQALAKWAAANAGGSLAVVAADNPGGDEEEVRAFTDAFKSAGGQLNGSPRMTPFGGKDFGQVLGQVRNSGATSLFAFYSGASAIEFVKQFKAARFPAGFRVFAPGSLTEGYVLKQQGDAAQNIYTAMNYSPDLDNATNRRFIADYQKAFGTIPSSYAMASYDAAAVLDKAIGDATRNLDSFTLNAAIGRLGQIDSPRGGWQFSQSRTPLQRWYLRQVRADGAVLSNVLTAELTTLG</sequence>
<dbReference type="Pfam" id="PF13458">
    <property type="entry name" value="Peripla_BP_6"/>
    <property type="match status" value="1"/>
</dbReference>
<dbReference type="PROSITE" id="PS51318">
    <property type="entry name" value="TAT"/>
    <property type="match status" value="1"/>
</dbReference>
<dbReference type="AlphaFoldDB" id="A0A917T822"/>
<dbReference type="InterPro" id="IPR028082">
    <property type="entry name" value="Peripla_BP_I"/>
</dbReference>
<reference evidence="5" key="1">
    <citation type="journal article" date="2014" name="Int. J. Syst. Evol. Microbiol.">
        <title>Complete genome sequence of Corynebacterium casei LMG S-19264T (=DSM 44701T), isolated from a smear-ripened cheese.</title>
        <authorList>
            <consortium name="US DOE Joint Genome Institute (JGI-PGF)"/>
            <person name="Walter F."/>
            <person name="Albersmeier A."/>
            <person name="Kalinowski J."/>
            <person name="Ruckert C."/>
        </authorList>
    </citation>
    <scope>NUCLEOTIDE SEQUENCE</scope>
    <source>
        <strain evidence="5">JCM 19831</strain>
    </source>
</reference>
<feature type="domain" description="Leucine-binding protein" evidence="4">
    <location>
        <begin position="47"/>
        <end position="387"/>
    </location>
</feature>
<organism evidence="5 6">
    <name type="scientific">Dactylosporangium sucinum</name>
    <dbReference type="NCBI Taxonomy" id="1424081"/>
    <lineage>
        <taxon>Bacteria</taxon>
        <taxon>Bacillati</taxon>
        <taxon>Actinomycetota</taxon>
        <taxon>Actinomycetes</taxon>
        <taxon>Micromonosporales</taxon>
        <taxon>Micromonosporaceae</taxon>
        <taxon>Dactylosporangium</taxon>
    </lineage>
</organism>
<evidence type="ECO:0000313" key="6">
    <source>
        <dbReference type="Proteomes" id="UP000642070"/>
    </source>
</evidence>
<dbReference type="InterPro" id="IPR028081">
    <property type="entry name" value="Leu-bd"/>
</dbReference>
<comment type="caution">
    <text evidence="5">The sequence shown here is derived from an EMBL/GenBank/DDBJ whole genome shotgun (WGS) entry which is preliminary data.</text>
</comment>
<dbReference type="PANTHER" id="PTHR30483:SF6">
    <property type="entry name" value="PERIPLASMIC BINDING PROTEIN OF ABC TRANSPORTER FOR NATURAL AMINO ACIDS"/>
    <property type="match status" value="1"/>
</dbReference>
<comment type="similarity">
    <text evidence="1">Belongs to the leucine-binding protein family.</text>
</comment>
<name>A0A917T822_9ACTN</name>
<protein>
    <submittedName>
        <fullName evidence="5">ABC transporter substrate-binding protein</fullName>
    </submittedName>
</protein>
<dbReference type="EMBL" id="BMPI01000004">
    <property type="protein sequence ID" value="GGM11185.1"/>
    <property type="molecule type" value="Genomic_DNA"/>
</dbReference>
<dbReference type="RefSeq" id="WP_229834209.1">
    <property type="nucleotide sequence ID" value="NZ_BMPI01000004.1"/>
</dbReference>
<accession>A0A917T822</accession>
<keyword evidence="2 3" id="KW-0732">Signal</keyword>
<proteinExistence type="inferred from homology"/>
<keyword evidence="6" id="KW-1185">Reference proteome</keyword>
<evidence type="ECO:0000256" key="3">
    <source>
        <dbReference type="SAM" id="SignalP"/>
    </source>
</evidence>
<dbReference type="InterPro" id="IPR006311">
    <property type="entry name" value="TAT_signal"/>
</dbReference>
<dbReference type="PANTHER" id="PTHR30483">
    <property type="entry name" value="LEUCINE-SPECIFIC-BINDING PROTEIN"/>
    <property type="match status" value="1"/>
</dbReference>
<gene>
    <name evidence="5" type="ORF">GCM10007977_010350</name>
</gene>
<dbReference type="SUPFAM" id="SSF53822">
    <property type="entry name" value="Periplasmic binding protein-like I"/>
    <property type="match status" value="1"/>
</dbReference>
<dbReference type="Gene3D" id="3.40.50.2300">
    <property type="match status" value="2"/>
</dbReference>
<evidence type="ECO:0000259" key="4">
    <source>
        <dbReference type="Pfam" id="PF13458"/>
    </source>
</evidence>
<dbReference type="PROSITE" id="PS51257">
    <property type="entry name" value="PROKAR_LIPOPROTEIN"/>
    <property type="match status" value="1"/>
</dbReference>
<evidence type="ECO:0000256" key="2">
    <source>
        <dbReference type="ARBA" id="ARBA00022729"/>
    </source>
</evidence>
<dbReference type="InterPro" id="IPR051010">
    <property type="entry name" value="BCAA_transport"/>
</dbReference>
<evidence type="ECO:0000256" key="1">
    <source>
        <dbReference type="ARBA" id="ARBA00010062"/>
    </source>
</evidence>
<reference evidence="5" key="2">
    <citation type="submission" date="2020-09" db="EMBL/GenBank/DDBJ databases">
        <authorList>
            <person name="Sun Q."/>
            <person name="Ohkuma M."/>
        </authorList>
    </citation>
    <scope>NUCLEOTIDE SEQUENCE</scope>
    <source>
        <strain evidence="5">JCM 19831</strain>
    </source>
</reference>